<evidence type="ECO:0000313" key="6">
    <source>
        <dbReference type="Proteomes" id="UP000182347"/>
    </source>
</evidence>
<evidence type="ECO:0000259" key="4">
    <source>
        <dbReference type="PROSITE" id="PS51781"/>
    </source>
</evidence>
<accession>A0A1G9NNT5</accession>
<feature type="compositionally biased region" description="Polar residues" evidence="3">
    <location>
        <begin position="146"/>
        <end position="158"/>
    </location>
</feature>
<dbReference type="SUPFAM" id="SSF53187">
    <property type="entry name" value="Zn-dependent exopeptidases"/>
    <property type="match status" value="1"/>
</dbReference>
<dbReference type="GO" id="GO:0009253">
    <property type="term" value="P:peptidoglycan catabolic process"/>
    <property type="evidence" value="ECO:0007669"/>
    <property type="project" value="InterPro"/>
</dbReference>
<feature type="domain" description="SH3b" evidence="4">
    <location>
        <begin position="50"/>
        <end position="115"/>
    </location>
</feature>
<dbReference type="SMART" id="SM00287">
    <property type="entry name" value="SH3b"/>
    <property type="match status" value="1"/>
</dbReference>
<reference evidence="6" key="1">
    <citation type="submission" date="2016-10" db="EMBL/GenBank/DDBJ databases">
        <authorList>
            <person name="Varghese N."/>
            <person name="Submissions S."/>
        </authorList>
    </citation>
    <scope>NUCLEOTIDE SEQUENCE [LARGE SCALE GENOMIC DNA]</scope>
    <source>
        <strain evidence="6">CGMCC 1.6199</strain>
    </source>
</reference>
<dbReference type="Pfam" id="PF08239">
    <property type="entry name" value="SH3_3"/>
    <property type="match status" value="1"/>
</dbReference>
<dbReference type="PANTHER" id="PTHR30404">
    <property type="entry name" value="N-ACETYLMURAMOYL-L-ALANINE AMIDASE"/>
    <property type="match status" value="1"/>
</dbReference>
<dbReference type="EMBL" id="FNHF01000001">
    <property type="protein sequence ID" value="SDL87697.1"/>
    <property type="molecule type" value="Genomic_DNA"/>
</dbReference>
<dbReference type="SMART" id="SM00646">
    <property type="entry name" value="Ami_3"/>
    <property type="match status" value="1"/>
</dbReference>
<gene>
    <name evidence="5" type="ORF">SAMN05216244_1070</name>
</gene>
<dbReference type="GO" id="GO:0030288">
    <property type="term" value="C:outer membrane-bounded periplasmic space"/>
    <property type="evidence" value="ECO:0007669"/>
    <property type="project" value="TreeGrafter"/>
</dbReference>
<dbReference type="GO" id="GO:0071555">
    <property type="term" value="P:cell wall organization"/>
    <property type="evidence" value="ECO:0007669"/>
    <property type="project" value="UniProtKB-KW"/>
</dbReference>
<dbReference type="Gene3D" id="3.40.630.40">
    <property type="entry name" value="Zn-dependent exopeptidases"/>
    <property type="match status" value="1"/>
</dbReference>
<evidence type="ECO:0000256" key="2">
    <source>
        <dbReference type="ARBA" id="ARBA00023316"/>
    </source>
</evidence>
<name>A0A1G9NNT5_9BACI</name>
<dbReference type="PANTHER" id="PTHR30404:SF0">
    <property type="entry name" value="N-ACETYLMURAMOYL-L-ALANINE AMIDASE AMIC"/>
    <property type="match status" value="1"/>
</dbReference>
<dbReference type="InterPro" id="IPR050695">
    <property type="entry name" value="N-acetylmuramoyl_amidase_3"/>
</dbReference>
<dbReference type="Gene3D" id="2.30.30.40">
    <property type="entry name" value="SH3 Domains"/>
    <property type="match status" value="1"/>
</dbReference>
<keyword evidence="2" id="KW-0961">Cell wall biogenesis/degradation</keyword>
<dbReference type="CDD" id="cd02696">
    <property type="entry name" value="MurNAc-LAA"/>
    <property type="match status" value="1"/>
</dbReference>
<organism evidence="5 6">
    <name type="scientific">Sediminibacillus halophilus</name>
    <dbReference type="NCBI Taxonomy" id="482461"/>
    <lineage>
        <taxon>Bacteria</taxon>
        <taxon>Bacillati</taxon>
        <taxon>Bacillota</taxon>
        <taxon>Bacilli</taxon>
        <taxon>Bacillales</taxon>
        <taxon>Bacillaceae</taxon>
        <taxon>Sediminibacillus</taxon>
    </lineage>
</organism>
<protein>
    <submittedName>
        <fullName evidence="5">N-acetylmuramoyl-L-alanine amidase</fullName>
    </submittedName>
</protein>
<evidence type="ECO:0000256" key="3">
    <source>
        <dbReference type="SAM" id="MobiDB-lite"/>
    </source>
</evidence>
<dbReference type="InterPro" id="IPR003646">
    <property type="entry name" value="SH3-like_bac-type"/>
</dbReference>
<dbReference type="PROSITE" id="PS51781">
    <property type="entry name" value="SH3B"/>
    <property type="match status" value="1"/>
</dbReference>
<dbReference type="AlphaFoldDB" id="A0A1G9NNT5"/>
<proteinExistence type="predicted"/>
<dbReference type="GO" id="GO:0008745">
    <property type="term" value="F:N-acetylmuramoyl-L-alanine amidase activity"/>
    <property type="evidence" value="ECO:0007669"/>
    <property type="project" value="InterPro"/>
</dbReference>
<sequence length="343" mass="38197">MEEYRARQLWQENSLIERGFLMNRLITLTAGVILLLLSLLFAPSVMAADNETYMVDVVDGSSLLIRDEPSSSGEVVGKLQNGDQVTVFDEAYGWVKTYYNNQVGWVASQHLFPVEQNQDSLHKRKQTAMYKKQNGSRLTEEKGKQKQNSVTINNEQEQSQTVEPLTGYTFVLDAGHGGKDPGAIGIDGTYEKDLTLVTASKVAKNLKASGANVILTRYDDTYISLEKRIKISNRSNTDAFISFHYNSFPISTVGGISTYHYTDDEDLELAENIQSGIIDRVSLKDKGTKQADYRVLKKNSDLSVLIELGFVSNPAELGEIKTEAYQNNVAAGISEGIQHYFSH</sequence>
<dbReference type="OrthoDB" id="9806267at2"/>
<keyword evidence="1" id="KW-0378">Hydrolase</keyword>
<dbReference type="Proteomes" id="UP000182347">
    <property type="component" value="Unassembled WGS sequence"/>
</dbReference>
<dbReference type="STRING" id="482461.SAMN05216244_1070"/>
<dbReference type="InterPro" id="IPR002508">
    <property type="entry name" value="MurNAc-LAA_cat"/>
</dbReference>
<keyword evidence="6" id="KW-1185">Reference proteome</keyword>
<feature type="region of interest" description="Disordered" evidence="3">
    <location>
        <begin position="128"/>
        <end position="158"/>
    </location>
</feature>
<evidence type="ECO:0000313" key="5">
    <source>
        <dbReference type="EMBL" id="SDL87697.1"/>
    </source>
</evidence>
<dbReference type="Pfam" id="PF01520">
    <property type="entry name" value="Amidase_3"/>
    <property type="match status" value="1"/>
</dbReference>
<evidence type="ECO:0000256" key="1">
    <source>
        <dbReference type="ARBA" id="ARBA00022801"/>
    </source>
</evidence>